<sequence>MPMNGTTTTYPPFSKWYVEMSADVSSIMFHVEEIRHVGTICRGATTEEHVLPQEVREKIISRMSDMPYHPKNWAKGTAKFGRLQECQSKH</sequence>
<evidence type="ECO:0000313" key="2">
    <source>
        <dbReference type="Proteomes" id="UP000887116"/>
    </source>
</evidence>
<accession>A0A8X6LQN1</accession>
<comment type="caution">
    <text evidence="1">The sequence shown here is derived from an EMBL/GenBank/DDBJ whole genome shotgun (WGS) entry which is preliminary data.</text>
</comment>
<dbReference type="Proteomes" id="UP000887116">
    <property type="component" value="Unassembled WGS sequence"/>
</dbReference>
<protein>
    <submittedName>
        <fullName evidence="1">Uncharacterized protein</fullName>
    </submittedName>
</protein>
<gene>
    <name evidence="1" type="ORF">TNCT_68181</name>
</gene>
<proteinExistence type="predicted"/>
<name>A0A8X6LQN1_TRICU</name>
<dbReference type="EMBL" id="BMAO01037686">
    <property type="protein sequence ID" value="GFR19436.1"/>
    <property type="molecule type" value="Genomic_DNA"/>
</dbReference>
<reference evidence="1" key="1">
    <citation type="submission" date="2020-07" db="EMBL/GenBank/DDBJ databases">
        <title>Multicomponent nature underlies the extraordinary mechanical properties of spider dragline silk.</title>
        <authorList>
            <person name="Kono N."/>
            <person name="Nakamura H."/>
            <person name="Mori M."/>
            <person name="Yoshida Y."/>
            <person name="Ohtoshi R."/>
            <person name="Malay A.D."/>
            <person name="Moran D.A.P."/>
            <person name="Tomita M."/>
            <person name="Numata K."/>
            <person name="Arakawa K."/>
        </authorList>
    </citation>
    <scope>NUCLEOTIDE SEQUENCE</scope>
</reference>
<evidence type="ECO:0000313" key="1">
    <source>
        <dbReference type="EMBL" id="GFR19436.1"/>
    </source>
</evidence>
<organism evidence="1 2">
    <name type="scientific">Trichonephila clavata</name>
    <name type="common">Joro spider</name>
    <name type="synonym">Nephila clavata</name>
    <dbReference type="NCBI Taxonomy" id="2740835"/>
    <lineage>
        <taxon>Eukaryota</taxon>
        <taxon>Metazoa</taxon>
        <taxon>Ecdysozoa</taxon>
        <taxon>Arthropoda</taxon>
        <taxon>Chelicerata</taxon>
        <taxon>Arachnida</taxon>
        <taxon>Araneae</taxon>
        <taxon>Araneomorphae</taxon>
        <taxon>Entelegynae</taxon>
        <taxon>Araneoidea</taxon>
        <taxon>Nephilidae</taxon>
        <taxon>Trichonephila</taxon>
    </lineage>
</organism>
<keyword evidence="2" id="KW-1185">Reference proteome</keyword>
<dbReference type="AlphaFoldDB" id="A0A8X6LQN1"/>